<proteinExistence type="predicted"/>
<dbReference type="EMBL" id="JAIZAY010000011">
    <property type="protein sequence ID" value="KAJ8034012.1"/>
    <property type="molecule type" value="Genomic_DNA"/>
</dbReference>
<evidence type="ECO:0000313" key="2">
    <source>
        <dbReference type="EMBL" id="KAJ8034012.1"/>
    </source>
</evidence>
<comment type="caution">
    <text evidence="2">The sequence shown here is derived from an EMBL/GenBank/DDBJ whole genome shotgun (WGS) entry which is preliminary data.</text>
</comment>
<dbReference type="CDD" id="cd03443">
    <property type="entry name" value="PaaI_thioesterase"/>
    <property type="match status" value="1"/>
</dbReference>
<accession>A0A9Q1BWG8</accession>
<dbReference type="PANTHER" id="PTHR21660:SF1">
    <property type="entry name" value="ACYL-COENZYME A THIOESTERASE 13"/>
    <property type="match status" value="1"/>
</dbReference>
<dbReference type="AlphaFoldDB" id="A0A9Q1BWG8"/>
<dbReference type="InterPro" id="IPR039298">
    <property type="entry name" value="ACOT13"/>
</dbReference>
<dbReference type="Proteomes" id="UP001152320">
    <property type="component" value="Chromosome 11"/>
</dbReference>
<dbReference type="Gene3D" id="3.10.129.10">
    <property type="entry name" value="Hotdog Thioesterase"/>
    <property type="match status" value="1"/>
</dbReference>
<name>A0A9Q1BWG8_HOLLE</name>
<organism evidence="2 3">
    <name type="scientific">Holothuria leucospilota</name>
    <name type="common">Black long sea cucumber</name>
    <name type="synonym">Mertensiothuria leucospilota</name>
    <dbReference type="NCBI Taxonomy" id="206669"/>
    <lineage>
        <taxon>Eukaryota</taxon>
        <taxon>Metazoa</taxon>
        <taxon>Echinodermata</taxon>
        <taxon>Eleutherozoa</taxon>
        <taxon>Echinozoa</taxon>
        <taxon>Holothuroidea</taxon>
        <taxon>Aspidochirotacea</taxon>
        <taxon>Aspidochirotida</taxon>
        <taxon>Holothuriidae</taxon>
        <taxon>Holothuria</taxon>
    </lineage>
</organism>
<sequence length="249" mass="28230">MVDCRYECLTHLVIVVGALPIKVKLEMEVKEEHTSQVGTLHGGLISTLVNSATSLALMTTEKATPGVSVSLTISWNLLDLKEFVRRVRLKEYFGDDDIFEIYITDYVSSLQPKSTWTPPEDRNVYIDNFTKTARAHLDSFLSDHRHHDIHRNLTPSYYKAIGSLRRNTEIIIRPLIREDVSPFLIHRIMLLKLKTSLTTLGFIGKLRTFLPCLLFLAICLTLSDNILPVVQKLIPSDPKVGTSGTARLW</sequence>
<protein>
    <submittedName>
        <fullName evidence="2">Acyl-coenzyme A thioesterase 13</fullName>
    </submittedName>
</protein>
<gene>
    <name evidence="2" type="ORF">HOLleu_24420</name>
</gene>
<dbReference type="OrthoDB" id="46529at2759"/>
<keyword evidence="1" id="KW-0378">Hydrolase</keyword>
<reference evidence="2" key="1">
    <citation type="submission" date="2021-10" db="EMBL/GenBank/DDBJ databases">
        <title>Tropical sea cucumber genome reveals ecological adaptation and Cuvierian tubules defense mechanism.</title>
        <authorList>
            <person name="Chen T."/>
        </authorList>
    </citation>
    <scope>NUCLEOTIDE SEQUENCE</scope>
    <source>
        <strain evidence="2">Nanhai2018</strain>
        <tissue evidence="2">Muscle</tissue>
    </source>
</reference>
<dbReference type="PANTHER" id="PTHR21660">
    <property type="entry name" value="THIOESTERASE SUPERFAMILY MEMBER-RELATED"/>
    <property type="match status" value="1"/>
</dbReference>
<evidence type="ECO:0000313" key="3">
    <source>
        <dbReference type="Proteomes" id="UP001152320"/>
    </source>
</evidence>
<dbReference type="InterPro" id="IPR029069">
    <property type="entry name" value="HotDog_dom_sf"/>
</dbReference>
<keyword evidence="3" id="KW-1185">Reference proteome</keyword>
<evidence type="ECO:0000256" key="1">
    <source>
        <dbReference type="ARBA" id="ARBA00022801"/>
    </source>
</evidence>
<dbReference type="GO" id="GO:0047617">
    <property type="term" value="F:fatty acyl-CoA hydrolase activity"/>
    <property type="evidence" value="ECO:0007669"/>
    <property type="project" value="InterPro"/>
</dbReference>
<dbReference type="SUPFAM" id="SSF54637">
    <property type="entry name" value="Thioesterase/thiol ester dehydrase-isomerase"/>
    <property type="match status" value="1"/>
</dbReference>